<dbReference type="PANTHER" id="PTHR31727">
    <property type="entry name" value="OLEOYL-ACYL CARRIER PROTEIN THIOESTERASE 1, CHLOROPLASTIC"/>
    <property type="match status" value="1"/>
</dbReference>
<evidence type="ECO:0000256" key="1">
    <source>
        <dbReference type="ARBA" id="ARBA00006500"/>
    </source>
</evidence>
<evidence type="ECO:0000313" key="5">
    <source>
        <dbReference type="Proteomes" id="UP000268870"/>
    </source>
</evidence>
<dbReference type="SUPFAM" id="SSF54637">
    <property type="entry name" value="Thioesterase/thiol ester dehydrase-isomerase"/>
    <property type="match status" value="1"/>
</dbReference>
<dbReference type="InterPro" id="IPR045023">
    <property type="entry name" value="FATA/B"/>
</dbReference>
<gene>
    <name evidence="4" type="ORF">NCTC8184_01569</name>
</gene>
<dbReference type="PANTHER" id="PTHR31727:SF6">
    <property type="entry name" value="OLEOYL-ACYL CARRIER PROTEIN THIOESTERASE 1, CHLOROPLASTIC"/>
    <property type="match status" value="1"/>
</dbReference>
<evidence type="ECO:0000259" key="3">
    <source>
        <dbReference type="Pfam" id="PF01643"/>
    </source>
</evidence>
<dbReference type="GO" id="GO:0000036">
    <property type="term" value="F:acyl carrier activity"/>
    <property type="evidence" value="ECO:0007669"/>
    <property type="project" value="TreeGrafter"/>
</dbReference>
<proteinExistence type="inferred from homology"/>
<organism evidence="4 5">
    <name type="scientific">Streptococcus agalactiae</name>
    <dbReference type="NCBI Taxonomy" id="1311"/>
    <lineage>
        <taxon>Bacteria</taxon>
        <taxon>Bacillati</taxon>
        <taxon>Bacillota</taxon>
        <taxon>Bacilli</taxon>
        <taxon>Lactobacillales</taxon>
        <taxon>Streptococcaceae</taxon>
        <taxon>Streptococcus</taxon>
    </lineage>
</organism>
<dbReference type="GO" id="GO:0016297">
    <property type="term" value="F:fatty acyl-[ACP] hydrolase activity"/>
    <property type="evidence" value="ECO:0007669"/>
    <property type="project" value="InterPro"/>
</dbReference>
<dbReference type="Proteomes" id="UP000268870">
    <property type="component" value="Chromosome"/>
</dbReference>
<name>A0AB38VQF4_STRAG</name>
<evidence type="ECO:0000256" key="2">
    <source>
        <dbReference type="ARBA" id="ARBA00022946"/>
    </source>
</evidence>
<keyword evidence="2" id="KW-0809">Transit peptide</keyword>
<evidence type="ECO:0000313" key="4">
    <source>
        <dbReference type="EMBL" id="VED65515.1"/>
    </source>
</evidence>
<dbReference type="Pfam" id="PF01643">
    <property type="entry name" value="Acyl-ACP_TE"/>
    <property type="match status" value="1"/>
</dbReference>
<dbReference type="AlphaFoldDB" id="A0AB38VQF4"/>
<protein>
    <submittedName>
        <fullName evidence="4">Acyl-ACP thioesterase</fullName>
    </submittedName>
</protein>
<dbReference type="InterPro" id="IPR002864">
    <property type="entry name" value="Acyl-ACP_thioesterase_NHD"/>
</dbReference>
<feature type="domain" description="Acyl-ACP thioesterase N-terminal hotdog" evidence="3">
    <location>
        <begin position="3"/>
        <end position="132"/>
    </location>
</feature>
<dbReference type="CDD" id="cd00586">
    <property type="entry name" value="4HBT"/>
    <property type="match status" value="1"/>
</dbReference>
<comment type="similarity">
    <text evidence="1">Belongs to the acyl-ACP thioesterase family.</text>
</comment>
<reference evidence="4 5" key="1">
    <citation type="submission" date="2018-12" db="EMBL/GenBank/DDBJ databases">
        <authorList>
            <consortium name="Pathogen Informatics"/>
        </authorList>
    </citation>
    <scope>NUCLEOTIDE SEQUENCE [LARGE SCALE GENOMIC DNA]</scope>
    <source>
        <strain evidence="4 5">NCTC8184</strain>
    </source>
</reference>
<dbReference type="EMBL" id="LR134265">
    <property type="protein sequence ID" value="VED65515.1"/>
    <property type="molecule type" value="Genomic_DNA"/>
</dbReference>
<sequence length="165" mass="19244">MGLLYRETYEVPFYESDTNHYMKLPQLLALALQISAKQSLKLGIGDDIVFKRYGLVWVVTDYIIDIERLPKHAEKIVIETEAKAHNKLLCYRYFYIYGEDGQKIITISSAFVLMDFKTRKIHPVLDDITSIYQSQRIKKVIRGEGRNIIPLEIVKLNNTMFVILI</sequence>
<dbReference type="Gene3D" id="3.10.129.10">
    <property type="entry name" value="Hotdog Thioesterase"/>
    <property type="match status" value="1"/>
</dbReference>
<dbReference type="InterPro" id="IPR029069">
    <property type="entry name" value="HotDog_dom_sf"/>
</dbReference>
<accession>A0AB38VQF4</accession>